<dbReference type="PANTHER" id="PTHR33866:SF2">
    <property type="entry name" value="S-ADENOSYLMETHIONINE DECARBOXYLASE PROENZYME"/>
    <property type="match status" value="1"/>
</dbReference>
<keyword evidence="7" id="KW-0704">Schiff base</keyword>
<keyword evidence="8" id="KW-0670">Pyruvate</keyword>
<dbReference type="InterPro" id="IPR016067">
    <property type="entry name" value="S-AdoMet_deCO2ase_core"/>
</dbReference>
<dbReference type="InterPro" id="IPR003826">
    <property type="entry name" value="AdoMetDC_fam_prok"/>
</dbReference>
<comment type="caution">
    <text evidence="9">The sequence shown here is derived from an EMBL/GenBank/DDBJ whole genome shotgun (WGS) entry which is preliminary data.</text>
</comment>
<dbReference type="GO" id="GO:0008295">
    <property type="term" value="P:spermidine biosynthetic process"/>
    <property type="evidence" value="ECO:0007669"/>
    <property type="project" value="InterPro"/>
</dbReference>
<comment type="cofactor">
    <cofactor evidence="1">
        <name>pyruvate</name>
        <dbReference type="ChEBI" id="CHEBI:15361"/>
    </cofactor>
</comment>
<evidence type="ECO:0000256" key="1">
    <source>
        <dbReference type="ARBA" id="ARBA00001928"/>
    </source>
</evidence>
<keyword evidence="3" id="KW-0068">Autocatalytic cleavage</keyword>
<protein>
    <recommendedName>
        <fullName evidence="10">S-adenosylmethionine decarboxylase proenzyme</fullName>
    </recommendedName>
</protein>
<evidence type="ECO:0000256" key="6">
    <source>
        <dbReference type="ARBA" id="ARBA00023239"/>
    </source>
</evidence>
<dbReference type="PANTHER" id="PTHR33866">
    <property type="entry name" value="S-ADENOSYLMETHIONINE DECARBOXYLASE PROENZYME"/>
    <property type="match status" value="1"/>
</dbReference>
<evidence type="ECO:0008006" key="10">
    <source>
        <dbReference type="Google" id="ProtNLM"/>
    </source>
</evidence>
<evidence type="ECO:0000256" key="5">
    <source>
        <dbReference type="ARBA" id="ARBA00023145"/>
    </source>
</evidence>
<keyword evidence="5" id="KW-0865">Zymogen</keyword>
<dbReference type="Pfam" id="PF02675">
    <property type="entry name" value="AdoMet_dc"/>
    <property type="match status" value="1"/>
</dbReference>
<dbReference type="Gene3D" id="3.60.90.10">
    <property type="entry name" value="S-adenosylmethionine decarboxylase"/>
    <property type="match status" value="1"/>
</dbReference>
<name>A0A0F9CLL2_9ZZZZ</name>
<dbReference type="GO" id="GO:0004014">
    <property type="term" value="F:adenosylmethionine decarboxylase activity"/>
    <property type="evidence" value="ECO:0007669"/>
    <property type="project" value="InterPro"/>
</dbReference>
<feature type="non-terminal residue" evidence="9">
    <location>
        <position position="1"/>
    </location>
</feature>
<dbReference type="EMBL" id="LAZR01035512">
    <property type="protein sequence ID" value="KKL27307.1"/>
    <property type="molecule type" value="Genomic_DNA"/>
</dbReference>
<evidence type="ECO:0000256" key="2">
    <source>
        <dbReference type="ARBA" id="ARBA00022793"/>
    </source>
</evidence>
<dbReference type="AlphaFoldDB" id="A0A0F9CLL2"/>
<gene>
    <name evidence="9" type="ORF">LCGC14_2386490</name>
</gene>
<keyword evidence="6" id="KW-0456">Lyase</keyword>
<proteinExistence type="predicted"/>
<dbReference type="SUPFAM" id="SSF56276">
    <property type="entry name" value="S-adenosylmethionine decarboxylase"/>
    <property type="match status" value="1"/>
</dbReference>
<evidence type="ECO:0000256" key="7">
    <source>
        <dbReference type="ARBA" id="ARBA00023270"/>
    </source>
</evidence>
<sequence>SSGVKKHNGWSGFVLIAESHVSLHTFVEEGYLTADVYSCKPFDCDVAVDFLRKSFGFQDVDVNVIKRGLKFSRVLDSIRSKL</sequence>
<keyword evidence="2" id="KW-0210">Decarboxylase</keyword>
<dbReference type="GO" id="GO:0005829">
    <property type="term" value="C:cytosol"/>
    <property type="evidence" value="ECO:0007669"/>
    <property type="project" value="TreeGrafter"/>
</dbReference>
<keyword evidence="4" id="KW-0620">Polyamine biosynthesis</keyword>
<evidence type="ECO:0000256" key="4">
    <source>
        <dbReference type="ARBA" id="ARBA00023115"/>
    </source>
</evidence>
<evidence type="ECO:0000313" key="9">
    <source>
        <dbReference type="EMBL" id="KKL27307.1"/>
    </source>
</evidence>
<organism evidence="9">
    <name type="scientific">marine sediment metagenome</name>
    <dbReference type="NCBI Taxonomy" id="412755"/>
    <lineage>
        <taxon>unclassified sequences</taxon>
        <taxon>metagenomes</taxon>
        <taxon>ecological metagenomes</taxon>
    </lineage>
</organism>
<evidence type="ECO:0000256" key="3">
    <source>
        <dbReference type="ARBA" id="ARBA00022813"/>
    </source>
</evidence>
<accession>A0A0F9CLL2</accession>
<reference evidence="9" key="1">
    <citation type="journal article" date="2015" name="Nature">
        <title>Complex archaea that bridge the gap between prokaryotes and eukaryotes.</title>
        <authorList>
            <person name="Spang A."/>
            <person name="Saw J.H."/>
            <person name="Jorgensen S.L."/>
            <person name="Zaremba-Niedzwiedzka K."/>
            <person name="Martijn J."/>
            <person name="Lind A.E."/>
            <person name="van Eijk R."/>
            <person name="Schleper C."/>
            <person name="Guy L."/>
            <person name="Ettema T.J."/>
        </authorList>
    </citation>
    <scope>NUCLEOTIDE SEQUENCE</scope>
</reference>
<evidence type="ECO:0000256" key="8">
    <source>
        <dbReference type="ARBA" id="ARBA00023317"/>
    </source>
</evidence>